<feature type="coiled-coil region" evidence="7">
    <location>
        <begin position="107"/>
        <end position="134"/>
    </location>
</feature>
<evidence type="ECO:0000256" key="6">
    <source>
        <dbReference type="ARBA" id="ARBA00023163"/>
    </source>
</evidence>
<comment type="caution">
    <text evidence="9">The sequence shown here is derived from an EMBL/GenBank/DDBJ whole genome shotgun (WGS) entry which is preliminary data.</text>
</comment>
<dbReference type="EMBL" id="JACASE010000007">
    <property type="protein sequence ID" value="KAF6449404.1"/>
    <property type="molecule type" value="Genomic_DNA"/>
</dbReference>
<dbReference type="SUPFAM" id="SSF51045">
    <property type="entry name" value="WW domain"/>
    <property type="match status" value="2"/>
</dbReference>
<keyword evidence="3" id="KW-0677">Repeat</keyword>
<dbReference type="Proteomes" id="UP000593571">
    <property type="component" value="Unassembled WGS sequence"/>
</dbReference>
<evidence type="ECO:0000256" key="4">
    <source>
        <dbReference type="ARBA" id="ARBA00023015"/>
    </source>
</evidence>
<dbReference type="PANTHER" id="PTHR14791">
    <property type="entry name" value="BOMB/KIRA PROTEINS"/>
    <property type="match status" value="1"/>
</dbReference>
<keyword evidence="5 7" id="KW-0175">Coiled coil</keyword>
<evidence type="ECO:0000259" key="8">
    <source>
        <dbReference type="PROSITE" id="PS50020"/>
    </source>
</evidence>
<dbReference type="AlphaFoldDB" id="A0A7J8FNW1"/>
<organism evidence="9 10">
    <name type="scientific">Rousettus aegyptiacus</name>
    <name type="common">Egyptian fruit bat</name>
    <name type="synonym">Pteropus aegyptiacus</name>
    <dbReference type="NCBI Taxonomy" id="9407"/>
    <lineage>
        <taxon>Eukaryota</taxon>
        <taxon>Metazoa</taxon>
        <taxon>Chordata</taxon>
        <taxon>Craniata</taxon>
        <taxon>Vertebrata</taxon>
        <taxon>Euteleostomi</taxon>
        <taxon>Mammalia</taxon>
        <taxon>Eutheria</taxon>
        <taxon>Laurasiatheria</taxon>
        <taxon>Chiroptera</taxon>
        <taxon>Yinpterochiroptera</taxon>
        <taxon>Pteropodoidea</taxon>
        <taxon>Pteropodidae</taxon>
        <taxon>Rousettinae</taxon>
        <taxon>Rousettus</taxon>
    </lineage>
</organism>
<evidence type="ECO:0000256" key="2">
    <source>
        <dbReference type="ARBA" id="ARBA00022490"/>
    </source>
</evidence>
<protein>
    <submittedName>
        <fullName evidence="9">WW and C2 domain containing 1</fullName>
    </submittedName>
</protein>
<evidence type="ECO:0000256" key="3">
    <source>
        <dbReference type="ARBA" id="ARBA00022737"/>
    </source>
</evidence>
<evidence type="ECO:0000256" key="7">
    <source>
        <dbReference type="SAM" id="Coils"/>
    </source>
</evidence>
<accession>A0A7J8FNW1</accession>
<dbReference type="CDD" id="cd00201">
    <property type="entry name" value="WW"/>
    <property type="match status" value="2"/>
</dbReference>
<dbReference type="FunFam" id="2.20.70.10:FF:000001">
    <property type="entry name" value="Membrane-associated guanylate kinase, WW and PDZ domain-containing protein 1"/>
    <property type="match status" value="1"/>
</dbReference>
<dbReference type="GO" id="GO:0046621">
    <property type="term" value="P:negative regulation of organ growth"/>
    <property type="evidence" value="ECO:0007669"/>
    <property type="project" value="TreeGrafter"/>
</dbReference>
<keyword evidence="10" id="KW-1185">Reference proteome</keyword>
<evidence type="ECO:0000256" key="5">
    <source>
        <dbReference type="ARBA" id="ARBA00023054"/>
    </source>
</evidence>
<evidence type="ECO:0000256" key="1">
    <source>
        <dbReference type="ARBA" id="ARBA00004496"/>
    </source>
</evidence>
<dbReference type="FunFam" id="2.20.70.10:FF:000041">
    <property type="entry name" value="WW and C2 domain containing 1"/>
    <property type="match status" value="1"/>
</dbReference>
<dbReference type="Pfam" id="PF00397">
    <property type="entry name" value="WW"/>
    <property type="match status" value="2"/>
</dbReference>
<evidence type="ECO:0000313" key="10">
    <source>
        <dbReference type="Proteomes" id="UP000593571"/>
    </source>
</evidence>
<dbReference type="Gene3D" id="2.20.70.10">
    <property type="match status" value="2"/>
</dbReference>
<dbReference type="GO" id="GO:0005737">
    <property type="term" value="C:cytoplasm"/>
    <property type="evidence" value="ECO:0007669"/>
    <property type="project" value="UniProtKB-SubCell"/>
</dbReference>
<dbReference type="GO" id="GO:0060090">
    <property type="term" value="F:molecular adaptor activity"/>
    <property type="evidence" value="ECO:0007669"/>
    <property type="project" value="TreeGrafter"/>
</dbReference>
<dbReference type="GO" id="GO:0019900">
    <property type="term" value="F:kinase binding"/>
    <property type="evidence" value="ECO:0007669"/>
    <property type="project" value="TreeGrafter"/>
</dbReference>
<dbReference type="GO" id="GO:0006355">
    <property type="term" value="P:regulation of DNA-templated transcription"/>
    <property type="evidence" value="ECO:0007669"/>
    <property type="project" value="TreeGrafter"/>
</dbReference>
<name>A0A7J8FNW1_ROUAE</name>
<keyword evidence="2" id="KW-0963">Cytoplasm</keyword>
<dbReference type="PROSITE" id="PS01159">
    <property type="entry name" value="WW_DOMAIN_1"/>
    <property type="match status" value="1"/>
</dbReference>
<proteinExistence type="predicted"/>
<dbReference type="PANTHER" id="PTHR14791:SF22">
    <property type="entry name" value="PROTEIN KIBRA"/>
    <property type="match status" value="1"/>
</dbReference>
<dbReference type="GO" id="GO:0035330">
    <property type="term" value="P:regulation of hippo signaling"/>
    <property type="evidence" value="ECO:0007669"/>
    <property type="project" value="TreeGrafter"/>
</dbReference>
<sequence>MPRPELPLPEGWEKARDFDGKVYYIDHTSRTTSWIDPRDRYTKPLTFADCISDELPLGWEEAYDPQVGGYFIDHNTKTTQIEDPRVQWRREQEHMLKDYLVVAQEALSAQKEIYQVKQQRLELAQQEYQQLHAVWEHKLGSQVSCEYLPPPAPPGKGGALPGCVLPAPLGASQFSLRLPPCPLLAQTASSCSCCPAVIRLPFAFLPFSLTRLSSPQNADPVTLSSVAGGSCGWRVSVSWAWSFGLGRRKSCGGRCGGGCWRWSLHNNVNALNGPELYT</sequence>
<dbReference type="PROSITE" id="PS50020">
    <property type="entry name" value="WW_DOMAIN_2"/>
    <property type="match status" value="2"/>
</dbReference>
<dbReference type="SMART" id="SM00456">
    <property type="entry name" value="WW"/>
    <property type="match status" value="2"/>
</dbReference>
<comment type="subcellular location">
    <subcellularLocation>
        <location evidence="1">Cytoplasm</location>
    </subcellularLocation>
</comment>
<reference evidence="9 10" key="1">
    <citation type="journal article" date="2020" name="Nature">
        <title>Six reference-quality genomes reveal evolution of bat adaptations.</title>
        <authorList>
            <person name="Jebb D."/>
            <person name="Huang Z."/>
            <person name="Pippel M."/>
            <person name="Hughes G.M."/>
            <person name="Lavrichenko K."/>
            <person name="Devanna P."/>
            <person name="Winkler S."/>
            <person name="Jermiin L.S."/>
            <person name="Skirmuntt E.C."/>
            <person name="Katzourakis A."/>
            <person name="Burkitt-Gray L."/>
            <person name="Ray D.A."/>
            <person name="Sullivan K.A.M."/>
            <person name="Roscito J.G."/>
            <person name="Kirilenko B.M."/>
            <person name="Davalos L.M."/>
            <person name="Corthals A.P."/>
            <person name="Power M.L."/>
            <person name="Jones G."/>
            <person name="Ransome R.D."/>
            <person name="Dechmann D.K.N."/>
            <person name="Locatelli A.G."/>
            <person name="Puechmaille S.J."/>
            <person name="Fedrigo O."/>
            <person name="Jarvis E.D."/>
            <person name="Hiller M."/>
            <person name="Vernes S.C."/>
            <person name="Myers E.W."/>
            <person name="Teeling E.C."/>
        </authorList>
    </citation>
    <scope>NUCLEOTIDE SEQUENCE [LARGE SCALE GENOMIC DNA]</scope>
    <source>
        <strain evidence="9">MRouAeg1</strain>
        <tissue evidence="9">Muscle</tissue>
    </source>
</reference>
<evidence type="ECO:0000313" key="9">
    <source>
        <dbReference type="EMBL" id="KAF6449404.1"/>
    </source>
</evidence>
<feature type="domain" description="WW" evidence="8">
    <location>
        <begin position="53"/>
        <end position="86"/>
    </location>
</feature>
<dbReference type="InterPro" id="IPR001202">
    <property type="entry name" value="WW_dom"/>
</dbReference>
<keyword evidence="4" id="KW-0805">Transcription regulation</keyword>
<gene>
    <name evidence="9" type="ORF">HJG63_020715</name>
</gene>
<feature type="domain" description="WW" evidence="8">
    <location>
        <begin position="6"/>
        <end position="39"/>
    </location>
</feature>
<dbReference type="GO" id="GO:0016477">
    <property type="term" value="P:cell migration"/>
    <property type="evidence" value="ECO:0007669"/>
    <property type="project" value="TreeGrafter"/>
</dbReference>
<dbReference type="InterPro" id="IPR051105">
    <property type="entry name" value="WWC/KIBRA_Hippo_Reg"/>
</dbReference>
<dbReference type="InterPro" id="IPR036020">
    <property type="entry name" value="WW_dom_sf"/>
</dbReference>
<keyword evidence="6" id="KW-0804">Transcription</keyword>